<dbReference type="InterPro" id="IPR018464">
    <property type="entry name" value="CENP-O"/>
</dbReference>
<dbReference type="GO" id="GO:0000776">
    <property type="term" value="C:kinetochore"/>
    <property type="evidence" value="ECO:0007669"/>
    <property type="project" value="InterPro"/>
</dbReference>
<reference evidence="9 10" key="1">
    <citation type="journal article" date="2004" name="Science">
        <title>The Ashbya gossypii genome as a tool for mapping the ancient Saccharomyces cerevisiae genome.</title>
        <authorList>
            <person name="Dietrich F.S."/>
            <person name="Voegeli S."/>
            <person name="Brachat S."/>
            <person name="Lerch A."/>
            <person name="Gates K."/>
            <person name="Steiner S."/>
            <person name="Mohr C."/>
            <person name="Pohlmann R."/>
            <person name="Luedi P."/>
            <person name="Choi S."/>
            <person name="Wing R.A."/>
            <person name="Flavier A."/>
            <person name="Gaffney T.D."/>
            <person name="Philippsen P."/>
        </authorList>
    </citation>
    <scope>NUCLEOTIDE SEQUENCE [LARGE SCALE GENOMIC DNA]</scope>
    <source>
        <strain evidence="10">ATCC 10895 / CBS 109.51 / FGSC 9923 / NRRL Y-1056</strain>
    </source>
</reference>
<dbReference type="eggNOG" id="ENOG502RXWX">
    <property type="taxonomic scope" value="Eukaryota"/>
</dbReference>
<feature type="region of interest" description="Disordered" evidence="8">
    <location>
        <begin position="77"/>
        <end position="115"/>
    </location>
</feature>
<evidence type="ECO:0000256" key="4">
    <source>
        <dbReference type="ARBA" id="ARBA00022454"/>
    </source>
</evidence>
<dbReference type="FunCoup" id="Q74Z57">
    <property type="interactions" value="93"/>
</dbReference>
<proteinExistence type="inferred from homology"/>
<evidence type="ECO:0000313" key="9">
    <source>
        <dbReference type="EMBL" id="AAS54839.2"/>
    </source>
</evidence>
<keyword evidence="5" id="KW-0539">Nucleus</keyword>
<feature type="compositionally biased region" description="Low complexity" evidence="8">
    <location>
        <begin position="89"/>
        <end position="100"/>
    </location>
</feature>
<keyword evidence="4" id="KW-0158">Chromosome</keyword>
<dbReference type="OrthoDB" id="10050372at2759"/>
<feature type="coiled-coil region" evidence="7">
    <location>
        <begin position="4"/>
        <end position="38"/>
    </location>
</feature>
<name>Q74Z57_EREGS</name>
<keyword evidence="6" id="KW-0137">Centromere</keyword>
<gene>
    <name evidence="9" type="ORF">AGOS_AGR349W</name>
</gene>
<dbReference type="KEGG" id="ago:AGOS_AGR349W"/>
<dbReference type="AlphaFoldDB" id="Q74Z57"/>
<sequence>MSELLELKQDVELLNTEIASIERQLQSINEQIHSARERGSDSQRSRSHTEGLENQEYEIFWADHPELRRHLLQYGAENQGQGQKDAATKAETTPKAPKSTRTPTEHDARLRNQSDAGHRMFDPALAPFLDTELLRSPSKRGKILSTRPEQSKQRELRNFIEVENCYRMCGITFFPLVDPGRLGGQDKDNEGIVNEMLGIRLEVFNENTRRFDYPYYVLLRRDAKVATRWQLFKHTLPKMLDAERIWSTTLNGAICSDSDVYLFAKKCYARLIDMHFRLQFIARLDPDLFENIRTDSYAAMLSFLISGGAQPLAVTVLLEGREVRSCQLDQQQHDEWAHVLVGALADLPNKVRVLKGNVVPG</sequence>
<dbReference type="RefSeq" id="NP_987015.2">
    <property type="nucleotide sequence ID" value="NM_212077.2"/>
</dbReference>
<evidence type="ECO:0000256" key="8">
    <source>
        <dbReference type="SAM" id="MobiDB-lite"/>
    </source>
</evidence>
<accession>Q74Z57</accession>
<dbReference type="CDD" id="cd23830">
    <property type="entry name" value="DRWD-N_Mcm21"/>
    <property type="match status" value="1"/>
</dbReference>
<dbReference type="OMA" id="NHSFATI"/>
<keyword evidence="7" id="KW-0175">Coiled coil</keyword>
<feature type="compositionally biased region" description="Basic and acidic residues" evidence="8">
    <location>
        <begin position="103"/>
        <end position="115"/>
    </location>
</feature>
<comment type="similarity">
    <text evidence="3">Belongs to the CENP-O/MCM21 family.</text>
</comment>
<organism evidence="9 10">
    <name type="scientific">Eremothecium gossypii (strain ATCC 10895 / CBS 109.51 / FGSC 9923 / NRRL Y-1056)</name>
    <name type="common">Yeast</name>
    <name type="synonym">Ashbya gossypii</name>
    <dbReference type="NCBI Taxonomy" id="284811"/>
    <lineage>
        <taxon>Eukaryota</taxon>
        <taxon>Fungi</taxon>
        <taxon>Dikarya</taxon>
        <taxon>Ascomycota</taxon>
        <taxon>Saccharomycotina</taxon>
        <taxon>Saccharomycetes</taxon>
        <taxon>Saccharomycetales</taxon>
        <taxon>Saccharomycetaceae</taxon>
        <taxon>Eremothecium</taxon>
    </lineage>
</organism>
<dbReference type="GO" id="GO:0005634">
    <property type="term" value="C:nucleus"/>
    <property type="evidence" value="ECO:0007669"/>
    <property type="project" value="UniProtKB-SubCell"/>
</dbReference>
<dbReference type="Proteomes" id="UP000000591">
    <property type="component" value="Chromosome VII"/>
</dbReference>
<evidence type="ECO:0000256" key="3">
    <source>
        <dbReference type="ARBA" id="ARBA00007321"/>
    </source>
</evidence>
<evidence type="ECO:0000313" key="10">
    <source>
        <dbReference type="Proteomes" id="UP000000591"/>
    </source>
</evidence>
<evidence type="ECO:0000256" key="2">
    <source>
        <dbReference type="ARBA" id="ARBA00004584"/>
    </source>
</evidence>
<dbReference type="HOGENOM" id="CLU_068734_0_0_1"/>
<protein>
    <submittedName>
        <fullName evidence="9">AGR349Wp</fullName>
    </submittedName>
</protein>
<evidence type="ECO:0000256" key="7">
    <source>
        <dbReference type="SAM" id="Coils"/>
    </source>
</evidence>
<dbReference type="GeneID" id="4623318"/>
<evidence type="ECO:0000256" key="5">
    <source>
        <dbReference type="ARBA" id="ARBA00023242"/>
    </source>
</evidence>
<evidence type="ECO:0000256" key="6">
    <source>
        <dbReference type="ARBA" id="ARBA00023328"/>
    </source>
</evidence>
<dbReference type="Pfam" id="PF09496">
    <property type="entry name" value="CENP-O"/>
    <property type="match status" value="1"/>
</dbReference>
<reference evidence="10" key="2">
    <citation type="journal article" date="2013" name="G3 (Bethesda)">
        <title>Genomes of Ashbya fungi isolated from insects reveal four mating-type loci, numerous translocations, lack of transposons, and distinct gene duplications.</title>
        <authorList>
            <person name="Dietrich F.S."/>
            <person name="Voegeli S."/>
            <person name="Kuo S."/>
            <person name="Philippsen P."/>
        </authorList>
    </citation>
    <scope>GENOME REANNOTATION</scope>
    <source>
        <strain evidence="10">ATCC 10895 / CBS 109.51 / FGSC 9923 / NRRL Y-1056</strain>
    </source>
</reference>
<comment type="subcellular location">
    <subcellularLocation>
        <location evidence="2">Chromosome</location>
        <location evidence="2">Centromere</location>
    </subcellularLocation>
    <subcellularLocation>
        <location evidence="1">Nucleus</location>
    </subcellularLocation>
</comment>
<dbReference type="EMBL" id="AE016820">
    <property type="protein sequence ID" value="AAS54839.2"/>
    <property type="molecule type" value="Genomic_DNA"/>
</dbReference>
<evidence type="ECO:0000256" key="1">
    <source>
        <dbReference type="ARBA" id="ARBA00004123"/>
    </source>
</evidence>
<dbReference type="InParanoid" id="Q74Z57"/>
<keyword evidence="10" id="KW-1185">Reference proteome</keyword>